<sequence length="85" mass="9082">VSSGPVVAMELMGDEAVSIWRKLLGPAESSLARKEAPQSARAQFGTDGIKNVGHGSDSLAAFLLCFSCYDKLECLPWESSARHSL</sequence>
<feature type="domain" description="Nucleoside diphosphate kinase-like" evidence="13">
    <location>
        <begin position="1"/>
        <end position="76"/>
    </location>
</feature>
<name>A0A3Q3VWE3_MOLML</name>
<evidence type="ECO:0000313" key="15">
    <source>
        <dbReference type="Proteomes" id="UP000261620"/>
    </source>
</evidence>
<dbReference type="AlphaFoldDB" id="A0A3Q3VWE3"/>
<dbReference type="SUPFAM" id="SSF54919">
    <property type="entry name" value="Nucleoside diphosphate kinase, NDK"/>
    <property type="match status" value="1"/>
</dbReference>
<comment type="similarity">
    <text evidence="6 12">Belongs to the NDK family.</text>
</comment>
<keyword evidence="9" id="KW-0479">Metal-binding</keyword>
<dbReference type="Gene3D" id="3.30.70.141">
    <property type="entry name" value="Nucleoside diphosphate kinase-like domain"/>
    <property type="match status" value="1"/>
</dbReference>
<evidence type="ECO:0000256" key="7">
    <source>
        <dbReference type="ARBA" id="ARBA00013499"/>
    </source>
</evidence>
<dbReference type="PANTHER" id="PTHR46161:SF1">
    <property type="entry name" value="NUCLEOSIDE DIPHOSPHATE KINASE HOMOLOG 5"/>
    <property type="match status" value="1"/>
</dbReference>
<keyword evidence="10" id="KW-0539">Nucleus</keyword>
<keyword evidence="11" id="KW-0131">Cell cycle</keyword>
<dbReference type="Ensembl" id="ENSMMOT00000007465.1">
    <property type="protein sequence ID" value="ENSMMOP00000007326.1"/>
    <property type="gene ID" value="ENSMMOG00000005698.1"/>
</dbReference>
<organism evidence="14 15">
    <name type="scientific">Mola mola</name>
    <name type="common">Ocean sunfish</name>
    <name type="synonym">Tetraodon mola</name>
    <dbReference type="NCBI Taxonomy" id="94237"/>
    <lineage>
        <taxon>Eukaryota</taxon>
        <taxon>Metazoa</taxon>
        <taxon>Chordata</taxon>
        <taxon>Craniata</taxon>
        <taxon>Vertebrata</taxon>
        <taxon>Euteleostomi</taxon>
        <taxon>Actinopterygii</taxon>
        <taxon>Neopterygii</taxon>
        <taxon>Teleostei</taxon>
        <taxon>Neoteleostei</taxon>
        <taxon>Acanthomorphata</taxon>
        <taxon>Eupercaria</taxon>
        <taxon>Tetraodontiformes</taxon>
        <taxon>Molidae</taxon>
        <taxon>Mola</taxon>
    </lineage>
</organism>
<dbReference type="GO" id="GO:0001726">
    <property type="term" value="C:ruffle"/>
    <property type="evidence" value="ECO:0007669"/>
    <property type="project" value="UniProtKB-SubCell"/>
</dbReference>
<proteinExistence type="inferred from homology"/>
<dbReference type="GO" id="GO:0005737">
    <property type="term" value="C:cytoplasm"/>
    <property type="evidence" value="ECO:0007669"/>
    <property type="project" value="UniProtKB-SubCell"/>
</dbReference>
<evidence type="ECO:0000256" key="9">
    <source>
        <dbReference type="ARBA" id="ARBA00022723"/>
    </source>
</evidence>
<accession>A0A3Q3VWE3</accession>
<dbReference type="GO" id="GO:0030027">
    <property type="term" value="C:lamellipodium"/>
    <property type="evidence" value="ECO:0007669"/>
    <property type="project" value="UniProtKB-SubCell"/>
</dbReference>
<dbReference type="GO" id="GO:0005634">
    <property type="term" value="C:nucleus"/>
    <property type="evidence" value="ECO:0007669"/>
    <property type="project" value="UniProtKB-SubCell"/>
</dbReference>
<evidence type="ECO:0000256" key="10">
    <source>
        <dbReference type="ARBA" id="ARBA00023242"/>
    </source>
</evidence>
<dbReference type="GO" id="GO:0046872">
    <property type="term" value="F:metal ion binding"/>
    <property type="evidence" value="ECO:0007669"/>
    <property type="project" value="UniProtKB-KW"/>
</dbReference>
<dbReference type="SMART" id="SM00562">
    <property type="entry name" value="NDK"/>
    <property type="match status" value="1"/>
</dbReference>
<dbReference type="STRING" id="94237.ENSMMOP00000007326"/>
<keyword evidence="8" id="KW-0963">Cytoplasm</keyword>
<dbReference type="InterPro" id="IPR036850">
    <property type="entry name" value="NDK-like_dom_sf"/>
</dbReference>
<evidence type="ECO:0000259" key="13">
    <source>
        <dbReference type="SMART" id="SM00562"/>
    </source>
</evidence>
<evidence type="ECO:0000256" key="4">
    <source>
        <dbReference type="ARBA" id="ARBA00004496"/>
    </source>
</evidence>
<reference evidence="14" key="2">
    <citation type="submission" date="2025-09" db="UniProtKB">
        <authorList>
            <consortium name="Ensembl"/>
        </authorList>
    </citation>
    <scope>IDENTIFICATION</scope>
</reference>
<dbReference type="Pfam" id="PF00334">
    <property type="entry name" value="NDK"/>
    <property type="match status" value="1"/>
</dbReference>
<dbReference type="PANTHER" id="PTHR46161">
    <property type="entry name" value="NUCLEOSIDE DIPHOSPHATE KINASE"/>
    <property type="match status" value="1"/>
</dbReference>
<protein>
    <recommendedName>
        <fullName evidence="7">Nucleoside diphosphate kinase B</fullName>
    </recommendedName>
</protein>
<evidence type="ECO:0000256" key="2">
    <source>
        <dbReference type="ARBA" id="ARBA00004123"/>
    </source>
</evidence>
<reference evidence="14" key="1">
    <citation type="submission" date="2025-08" db="UniProtKB">
        <authorList>
            <consortium name="Ensembl"/>
        </authorList>
    </citation>
    <scope>IDENTIFICATION</scope>
</reference>
<comment type="subcellular location">
    <subcellularLocation>
        <location evidence="5">Cell projection</location>
        <location evidence="5">Lamellipodium</location>
    </subcellularLocation>
    <subcellularLocation>
        <location evidence="3">Cell projection</location>
        <location evidence="3">Ruffle</location>
    </subcellularLocation>
    <subcellularLocation>
        <location evidence="4">Cytoplasm</location>
    </subcellularLocation>
    <subcellularLocation>
        <location evidence="2">Nucleus</location>
    </subcellularLocation>
</comment>
<evidence type="ECO:0000313" key="14">
    <source>
        <dbReference type="Ensembl" id="ENSMMOP00000007326.1"/>
    </source>
</evidence>
<evidence type="ECO:0000256" key="5">
    <source>
        <dbReference type="ARBA" id="ARBA00004510"/>
    </source>
</evidence>
<dbReference type="Proteomes" id="UP000261620">
    <property type="component" value="Unplaced"/>
</dbReference>
<evidence type="ECO:0000256" key="1">
    <source>
        <dbReference type="ARBA" id="ARBA00003465"/>
    </source>
</evidence>
<comment type="caution">
    <text evidence="12">Lacks conserved residue(s) required for the propagation of feature annotation.</text>
</comment>
<keyword evidence="15" id="KW-1185">Reference proteome</keyword>
<dbReference type="PROSITE" id="PS51374">
    <property type="entry name" value="NDPK_LIKE"/>
    <property type="match status" value="1"/>
</dbReference>
<evidence type="ECO:0000256" key="3">
    <source>
        <dbReference type="ARBA" id="ARBA00004466"/>
    </source>
</evidence>
<evidence type="ECO:0000256" key="12">
    <source>
        <dbReference type="PROSITE-ProRule" id="PRU00706"/>
    </source>
</evidence>
<evidence type="ECO:0000256" key="8">
    <source>
        <dbReference type="ARBA" id="ARBA00022490"/>
    </source>
</evidence>
<comment type="function">
    <text evidence="1">Major role in the synthesis of nucleoside triphosphates other than ATP.</text>
</comment>
<evidence type="ECO:0000256" key="11">
    <source>
        <dbReference type="ARBA" id="ARBA00023306"/>
    </source>
</evidence>
<dbReference type="InterPro" id="IPR034907">
    <property type="entry name" value="NDK-like_dom"/>
</dbReference>
<evidence type="ECO:0000256" key="6">
    <source>
        <dbReference type="ARBA" id="ARBA00008142"/>
    </source>
</evidence>